<sequence length="139" mass="16415">MGSSNSVETKDNKKQNENVNDSCRDTNANEGEILLISYKPSTTIDFFRLNFPPSHKLSLTISLLCNELANNFSHHMPHMKRYDFNLKAFLVEQNFSYKLFRMKANKTRFSSLEFIWGERKIRHQDDIRFIQMMSSDLRI</sequence>
<feature type="region of interest" description="Disordered" evidence="1">
    <location>
        <begin position="1"/>
        <end position="25"/>
    </location>
</feature>
<gene>
    <name evidence="2" type="ORF">CLUMA_CG018292</name>
</gene>
<proteinExistence type="predicted"/>
<evidence type="ECO:0000313" key="2">
    <source>
        <dbReference type="EMBL" id="CRL05327.1"/>
    </source>
</evidence>
<dbReference type="Proteomes" id="UP000183832">
    <property type="component" value="Unassembled WGS sequence"/>
</dbReference>
<keyword evidence="3" id="KW-1185">Reference proteome</keyword>
<dbReference type="EMBL" id="CVRI01000064">
    <property type="protein sequence ID" value="CRL05327.1"/>
    <property type="molecule type" value="Genomic_DNA"/>
</dbReference>
<dbReference type="AlphaFoldDB" id="A0A1J1IYU9"/>
<reference evidence="2 3" key="1">
    <citation type="submission" date="2015-04" db="EMBL/GenBank/DDBJ databases">
        <authorList>
            <person name="Syromyatnikov M.Y."/>
            <person name="Popov V.N."/>
        </authorList>
    </citation>
    <scope>NUCLEOTIDE SEQUENCE [LARGE SCALE GENOMIC DNA]</scope>
</reference>
<protein>
    <submittedName>
        <fullName evidence="2">CLUMA_CG018292, isoform A</fullName>
    </submittedName>
</protein>
<evidence type="ECO:0000313" key="3">
    <source>
        <dbReference type="Proteomes" id="UP000183832"/>
    </source>
</evidence>
<name>A0A1J1IYU9_9DIPT</name>
<organism evidence="2 3">
    <name type="scientific">Clunio marinus</name>
    <dbReference type="NCBI Taxonomy" id="568069"/>
    <lineage>
        <taxon>Eukaryota</taxon>
        <taxon>Metazoa</taxon>
        <taxon>Ecdysozoa</taxon>
        <taxon>Arthropoda</taxon>
        <taxon>Hexapoda</taxon>
        <taxon>Insecta</taxon>
        <taxon>Pterygota</taxon>
        <taxon>Neoptera</taxon>
        <taxon>Endopterygota</taxon>
        <taxon>Diptera</taxon>
        <taxon>Nematocera</taxon>
        <taxon>Chironomoidea</taxon>
        <taxon>Chironomidae</taxon>
        <taxon>Clunio</taxon>
    </lineage>
</organism>
<evidence type="ECO:0000256" key="1">
    <source>
        <dbReference type="SAM" id="MobiDB-lite"/>
    </source>
</evidence>
<accession>A0A1J1IYU9</accession>